<dbReference type="NCBIfam" id="TIGR01444">
    <property type="entry name" value="fkbM_fam"/>
    <property type="match status" value="1"/>
</dbReference>
<gene>
    <name evidence="2" type="ordered locus">Pcar_1127</name>
</gene>
<dbReference type="SUPFAM" id="SSF53335">
    <property type="entry name" value="S-adenosyl-L-methionine-dependent methyltransferases"/>
    <property type="match status" value="1"/>
</dbReference>
<name>Q3A5I1_SYNC1</name>
<reference evidence="3" key="1">
    <citation type="submission" date="2005-10" db="EMBL/GenBank/DDBJ databases">
        <title>Complete sequence of Pelobacter carbinolicus DSM 2380.</title>
        <authorList>
            <person name="Copeland A."/>
            <person name="Lucas S."/>
            <person name="Lapidus A."/>
            <person name="Barry K."/>
            <person name="Detter J.C."/>
            <person name="Glavina T."/>
            <person name="Hammon N."/>
            <person name="Israni S."/>
            <person name="Pitluck S."/>
            <person name="Chertkov O."/>
            <person name="Schmutz J."/>
            <person name="Larimer F."/>
            <person name="Land M."/>
            <person name="Kyrpides N."/>
            <person name="Ivanova N."/>
            <person name="Richardson P."/>
        </authorList>
    </citation>
    <scope>NUCLEOTIDE SEQUENCE [LARGE SCALE GENOMIC DNA]</scope>
    <source>
        <strain evidence="3">DSM 2380 / NBRC 103641 / GraBd1</strain>
    </source>
</reference>
<sequence>MPDAAKHSDLQNALEELFTPSFEKKTPFHPLAGAFAFYGAGGLGKLGYQLFEKIGIKPTCFLDMNRESSQLYGIPVRHPEDLPAADKEPLTVVISVVNNPVAPIAAYLKSLGYRNIRYFYDVTEAYREGNLISNGWFYGDPTPEDREKIPRVFHRLADDRSRCAYLQMLYWRLKREEKVFCDYRPDPGTKWYPPDIIPQGFTPEVMLDGGTHDGSILLRHIEKVGTRLEKILAFEPDPDNFDALRRGITELPGGRKDHIEIHRLALGENNATVRFAPRRDLASCVTGDGDIEVRQISIDSLNLRRLDLIKLHIEGSEYPAVCGGIETFQRCRPAMALTIYHNTDGLWKIQEFLFRNLDNYRFYIRLHAYCGIGCILYAVPGEL</sequence>
<evidence type="ECO:0000259" key="1">
    <source>
        <dbReference type="Pfam" id="PF05050"/>
    </source>
</evidence>
<dbReference type="Gene3D" id="3.40.50.150">
    <property type="entry name" value="Vaccinia Virus protein VP39"/>
    <property type="match status" value="1"/>
</dbReference>
<dbReference type="AlphaFoldDB" id="Q3A5I1"/>
<dbReference type="HOGENOM" id="CLU_048284_0_0_7"/>
<dbReference type="eggNOG" id="COG1086">
    <property type="taxonomic scope" value="Bacteria"/>
</dbReference>
<dbReference type="STRING" id="338963.Pcar_1127"/>
<proteinExistence type="predicted"/>
<dbReference type="InterPro" id="IPR029063">
    <property type="entry name" value="SAM-dependent_MTases_sf"/>
</dbReference>
<accession>Q3A5I1</accession>
<dbReference type="OrthoDB" id="5329963at2"/>
<dbReference type="GO" id="GO:0008168">
    <property type="term" value="F:methyltransferase activity"/>
    <property type="evidence" value="ECO:0007669"/>
    <property type="project" value="UniProtKB-KW"/>
</dbReference>
<organism evidence="2 3">
    <name type="scientific">Syntrophotalea carbinolica (strain DSM 2380 / NBRC 103641 / GraBd1)</name>
    <name type="common">Pelobacter carbinolicus</name>
    <dbReference type="NCBI Taxonomy" id="338963"/>
    <lineage>
        <taxon>Bacteria</taxon>
        <taxon>Pseudomonadati</taxon>
        <taxon>Thermodesulfobacteriota</taxon>
        <taxon>Desulfuromonadia</taxon>
        <taxon>Desulfuromonadales</taxon>
        <taxon>Syntrophotaleaceae</taxon>
        <taxon>Syntrophotalea</taxon>
    </lineage>
</organism>
<reference evidence="2 3" key="2">
    <citation type="journal article" date="2012" name="BMC Genomics">
        <title>The genome of Pelobacter carbinolicus reveals surprising metabolic capabilities and physiological features.</title>
        <authorList>
            <person name="Aklujkar M."/>
            <person name="Haveman S.A."/>
            <person name="Didonato R.Jr."/>
            <person name="Chertkov O."/>
            <person name="Han C.S."/>
            <person name="Land M.L."/>
            <person name="Brown P."/>
            <person name="Lovley D.R."/>
        </authorList>
    </citation>
    <scope>NUCLEOTIDE SEQUENCE [LARGE SCALE GENOMIC DNA]</scope>
    <source>
        <strain evidence="3">DSM 2380 / NBRC 103641 / GraBd1</strain>
    </source>
</reference>
<keyword evidence="3" id="KW-1185">Reference proteome</keyword>
<dbReference type="Pfam" id="PF05050">
    <property type="entry name" value="Methyltransf_21"/>
    <property type="match status" value="1"/>
</dbReference>
<feature type="domain" description="Methyltransferase FkbM" evidence="1">
    <location>
        <begin position="208"/>
        <end position="347"/>
    </location>
</feature>
<keyword evidence="2" id="KW-0489">Methyltransferase</keyword>
<keyword evidence="2" id="KW-0808">Transferase</keyword>
<dbReference type="InterPro" id="IPR006342">
    <property type="entry name" value="FkbM_mtfrase"/>
</dbReference>
<evidence type="ECO:0000313" key="3">
    <source>
        <dbReference type="Proteomes" id="UP000002534"/>
    </source>
</evidence>
<dbReference type="GO" id="GO:0032259">
    <property type="term" value="P:methylation"/>
    <property type="evidence" value="ECO:0007669"/>
    <property type="project" value="UniProtKB-KW"/>
</dbReference>
<dbReference type="Proteomes" id="UP000002534">
    <property type="component" value="Chromosome"/>
</dbReference>
<dbReference type="EMBL" id="CP000142">
    <property type="protein sequence ID" value="ABA88376.1"/>
    <property type="molecule type" value="Genomic_DNA"/>
</dbReference>
<dbReference type="RefSeq" id="WP_011340845.1">
    <property type="nucleotide sequence ID" value="NC_007498.2"/>
</dbReference>
<dbReference type="KEGG" id="pca:Pcar_1127"/>
<evidence type="ECO:0000313" key="2">
    <source>
        <dbReference type="EMBL" id="ABA88376.1"/>
    </source>
</evidence>
<protein>
    <submittedName>
        <fullName evidence="2">SAM-dependent methyltransferase, putative</fullName>
    </submittedName>
</protein>